<dbReference type="STRING" id="706587.Desti_0447"/>
<dbReference type="InterPro" id="IPR037523">
    <property type="entry name" value="VOC_core"/>
</dbReference>
<dbReference type="AlphaFoldDB" id="I4C0U1"/>
<evidence type="ECO:0000313" key="3">
    <source>
        <dbReference type="Proteomes" id="UP000006055"/>
    </source>
</evidence>
<dbReference type="InterPro" id="IPR029068">
    <property type="entry name" value="Glyas_Bleomycin-R_OHBP_Dase"/>
</dbReference>
<name>I4C0U1_DESTA</name>
<evidence type="ECO:0000313" key="2">
    <source>
        <dbReference type="EMBL" id="AFM23182.1"/>
    </source>
</evidence>
<evidence type="ECO:0000259" key="1">
    <source>
        <dbReference type="PROSITE" id="PS51819"/>
    </source>
</evidence>
<feature type="domain" description="VOC" evidence="1">
    <location>
        <begin position="4"/>
        <end position="115"/>
    </location>
</feature>
<dbReference type="Gene3D" id="3.10.180.10">
    <property type="entry name" value="2,3-Dihydroxybiphenyl 1,2-Dioxygenase, domain 1"/>
    <property type="match status" value="1"/>
</dbReference>
<keyword evidence="2" id="KW-0456">Lyase</keyword>
<organism evidence="2 3">
    <name type="scientific">Desulfomonile tiedjei (strain ATCC 49306 / DSM 6799 / DCB-1)</name>
    <dbReference type="NCBI Taxonomy" id="706587"/>
    <lineage>
        <taxon>Bacteria</taxon>
        <taxon>Pseudomonadati</taxon>
        <taxon>Thermodesulfobacteriota</taxon>
        <taxon>Desulfomonilia</taxon>
        <taxon>Desulfomonilales</taxon>
        <taxon>Desulfomonilaceae</taxon>
        <taxon>Desulfomonile</taxon>
    </lineage>
</organism>
<dbReference type="EMBL" id="CP003360">
    <property type="protein sequence ID" value="AFM23182.1"/>
    <property type="molecule type" value="Genomic_DNA"/>
</dbReference>
<dbReference type="InterPro" id="IPR052164">
    <property type="entry name" value="Anthracycline_SecMetBiosynth"/>
</dbReference>
<dbReference type="eggNOG" id="COG3324">
    <property type="taxonomic scope" value="Bacteria"/>
</dbReference>
<dbReference type="CDD" id="cd07247">
    <property type="entry name" value="SgaA_N_like"/>
    <property type="match status" value="1"/>
</dbReference>
<dbReference type="KEGG" id="dti:Desti_0447"/>
<dbReference type="Pfam" id="PF00903">
    <property type="entry name" value="Glyoxalase"/>
    <property type="match status" value="1"/>
</dbReference>
<dbReference type="RefSeq" id="WP_014808341.1">
    <property type="nucleotide sequence ID" value="NC_018025.1"/>
</dbReference>
<dbReference type="GO" id="GO:0016829">
    <property type="term" value="F:lyase activity"/>
    <property type="evidence" value="ECO:0007669"/>
    <property type="project" value="UniProtKB-KW"/>
</dbReference>
<gene>
    <name evidence="2" type="ordered locus">Desti_0447</name>
</gene>
<dbReference type="PANTHER" id="PTHR33993">
    <property type="entry name" value="GLYOXALASE-RELATED"/>
    <property type="match status" value="1"/>
</dbReference>
<dbReference type="PROSITE" id="PS51819">
    <property type="entry name" value="VOC"/>
    <property type="match status" value="1"/>
</dbReference>
<protein>
    <submittedName>
        <fullName evidence="2">Lactoylglutathione lyase family protein</fullName>
    </submittedName>
</protein>
<dbReference type="HOGENOM" id="CLU_127592_3_0_7"/>
<reference evidence="3" key="1">
    <citation type="submission" date="2012-06" db="EMBL/GenBank/DDBJ databases">
        <title>Complete sequence of chromosome of Desulfomonile tiedjei DSM 6799.</title>
        <authorList>
            <person name="Lucas S."/>
            <person name="Copeland A."/>
            <person name="Lapidus A."/>
            <person name="Glavina del Rio T."/>
            <person name="Dalin E."/>
            <person name="Tice H."/>
            <person name="Bruce D."/>
            <person name="Goodwin L."/>
            <person name="Pitluck S."/>
            <person name="Peters L."/>
            <person name="Ovchinnikova G."/>
            <person name="Zeytun A."/>
            <person name="Lu M."/>
            <person name="Kyrpides N."/>
            <person name="Mavromatis K."/>
            <person name="Ivanova N."/>
            <person name="Brettin T."/>
            <person name="Detter J.C."/>
            <person name="Han C."/>
            <person name="Larimer F."/>
            <person name="Land M."/>
            <person name="Hauser L."/>
            <person name="Markowitz V."/>
            <person name="Cheng J.-F."/>
            <person name="Hugenholtz P."/>
            <person name="Woyke T."/>
            <person name="Wu D."/>
            <person name="Spring S."/>
            <person name="Schroeder M."/>
            <person name="Brambilla E."/>
            <person name="Klenk H.-P."/>
            <person name="Eisen J.A."/>
        </authorList>
    </citation>
    <scope>NUCLEOTIDE SEQUENCE [LARGE SCALE GENOMIC DNA]</scope>
    <source>
        <strain evidence="3">ATCC 49306 / DSM 6799 / DCB-1</strain>
    </source>
</reference>
<accession>I4C0U1</accession>
<keyword evidence="3" id="KW-1185">Reference proteome</keyword>
<dbReference type="OrthoDB" id="9792323at2"/>
<dbReference type="SUPFAM" id="SSF54593">
    <property type="entry name" value="Glyoxalase/Bleomycin resistance protein/Dihydroxybiphenyl dioxygenase"/>
    <property type="match status" value="1"/>
</dbReference>
<sequence>MKGHICHIEIPADNLGTLQKFYSGVFEWDFEKMPGDMEYYGIDHGDEKPMAGMMSRQDPGHTPTFYICVESVEASLDRAKEEGATIIVPRTAVKGMGWYAVALDPQKNLFGLWQADESAA</sequence>
<dbReference type="Proteomes" id="UP000006055">
    <property type="component" value="Chromosome"/>
</dbReference>
<dbReference type="InterPro" id="IPR004360">
    <property type="entry name" value="Glyas_Fos-R_dOase_dom"/>
</dbReference>
<proteinExistence type="predicted"/>